<dbReference type="InterPro" id="IPR018060">
    <property type="entry name" value="HTH_AraC"/>
</dbReference>
<dbReference type="RefSeq" id="WP_068608694.1">
    <property type="nucleotide sequence ID" value="NZ_CP011388.1"/>
</dbReference>
<dbReference type="InterPro" id="IPR016220">
    <property type="entry name" value="Me-P-triester_DNA_alkyl-Trfase"/>
</dbReference>
<dbReference type="GO" id="GO:0003700">
    <property type="term" value="F:DNA-binding transcription factor activity"/>
    <property type="evidence" value="ECO:0007669"/>
    <property type="project" value="InterPro"/>
</dbReference>
<dbReference type="InterPro" id="IPR004026">
    <property type="entry name" value="Ada_DNA_repair_Zn-bd"/>
</dbReference>
<dbReference type="SUPFAM" id="SSF46689">
    <property type="entry name" value="Homeodomain-like"/>
    <property type="match status" value="2"/>
</dbReference>
<sequence>MKEGWADSLRIEEWQAIVECDKQFDGIFYYGVKTTRIFCKPSCPSREPKRTNVFIFNEPSEAIHEGFRPCKRCQPADAHGRSREDEIIEETLSYIESRYHENLCLTSLAELMFINQYHLHRMFKKKMNVTLGEYVTDFRLTKAKQLLLSTELTITEIGLRTGFSSPSHFSYTFRKNTQVSPKAYRNRT</sequence>
<dbReference type="SMART" id="SM00342">
    <property type="entry name" value="HTH_ARAC"/>
    <property type="match status" value="1"/>
</dbReference>
<keyword evidence="9" id="KW-0010">Activator</keyword>
<dbReference type="PANTHER" id="PTHR43280:SF2">
    <property type="entry name" value="HTH-TYPE TRANSCRIPTIONAL REGULATOR EXSA"/>
    <property type="match status" value="1"/>
</dbReference>
<evidence type="ECO:0000256" key="6">
    <source>
        <dbReference type="ARBA" id="ARBA00022833"/>
    </source>
</evidence>
<evidence type="ECO:0000256" key="11">
    <source>
        <dbReference type="ARBA" id="ARBA00023204"/>
    </source>
</evidence>
<name>A0A172TL64_9BACL</name>
<keyword evidence="3" id="KW-0808">Transferase</keyword>
<dbReference type="STRING" id="1178515.SY83_17120"/>
<keyword evidence="11" id="KW-0234">DNA repair</keyword>
<evidence type="ECO:0000256" key="5">
    <source>
        <dbReference type="ARBA" id="ARBA00022763"/>
    </source>
</evidence>
<evidence type="ECO:0000256" key="4">
    <source>
        <dbReference type="ARBA" id="ARBA00022723"/>
    </source>
</evidence>
<keyword evidence="7" id="KW-0805">Transcription regulation</keyword>
<dbReference type="InterPro" id="IPR018062">
    <property type="entry name" value="HTH_AraC-typ_CS"/>
</dbReference>
<dbReference type="PROSITE" id="PS00041">
    <property type="entry name" value="HTH_ARAC_FAMILY_1"/>
    <property type="match status" value="1"/>
</dbReference>
<evidence type="ECO:0000256" key="7">
    <source>
        <dbReference type="ARBA" id="ARBA00023015"/>
    </source>
</evidence>
<protein>
    <recommendedName>
        <fullName evidence="12">HTH araC/xylS-type domain-containing protein</fullName>
    </recommendedName>
</protein>
<dbReference type="InterPro" id="IPR020449">
    <property type="entry name" value="Tscrpt_reg_AraC-type_HTH"/>
</dbReference>
<evidence type="ECO:0000256" key="8">
    <source>
        <dbReference type="ARBA" id="ARBA00023125"/>
    </source>
</evidence>
<dbReference type="Gene3D" id="3.40.10.10">
    <property type="entry name" value="DNA Methylphosphotriester Repair Domain"/>
    <property type="match status" value="1"/>
</dbReference>
<dbReference type="GO" id="GO:0006281">
    <property type="term" value="P:DNA repair"/>
    <property type="evidence" value="ECO:0007669"/>
    <property type="project" value="UniProtKB-KW"/>
</dbReference>
<dbReference type="AlphaFoldDB" id="A0A172TL64"/>
<dbReference type="Proteomes" id="UP000076927">
    <property type="component" value="Chromosome"/>
</dbReference>
<evidence type="ECO:0000256" key="3">
    <source>
        <dbReference type="ARBA" id="ARBA00022679"/>
    </source>
</evidence>
<dbReference type="PIRSF" id="PIRSF000408">
    <property type="entry name" value="Alkyltransferas_AdaA"/>
    <property type="match status" value="1"/>
</dbReference>
<dbReference type="SUPFAM" id="SSF57884">
    <property type="entry name" value="Ada DNA repair protein, N-terminal domain (N-Ada 10)"/>
    <property type="match status" value="1"/>
</dbReference>
<dbReference type="PRINTS" id="PR00032">
    <property type="entry name" value="HTHARAC"/>
</dbReference>
<evidence type="ECO:0000313" key="13">
    <source>
        <dbReference type="EMBL" id="ANE47716.1"/>
    </source>
</evidence>
<dbReference type="Pfam" id="PF02805">
    <property type="entry name" value="Ada_Zn_binding"/>
    <property type="match status" value="1"/>
</dbReference>
<keyword evidence="8" id="KW-0238">DNA-binding</keyword>
<proteinExistence type="predicted"/>
<dbReference type="GO" id="GO:0032259">
    <property type="term" value="P:methylation"/>
    <property type="evidence" value="ECO:0007669"/>
    <property type="project" value="UniProtKB-KW"/>
</dbReference>
<dbReference type="InterPro" id="IPR009057">
    <property type="entry name" value="Homeodomain-like_sf"/>
</dbReference>
<dbReference type="KEGG" id="pswu:SY83_17120"/>
<dbReference type="GO" id="GO:0008270">
    <property type="term" value="F:zinc ion binding"/>
    <property type="evidence" value="ECO:0007669"/>
    <property type="project" value="InterPro"/>
</dbReference>
<comment type="cofactor">
    <cofactor evidence="1">
        <name>Zn(2+)</name>
        <dbReference type="ChEBI" id="CHEBI:29105"/>
    </cofactor>
</comment>
<keyword evidence="2" id="KW-0489">Methyltransferase</keyword>
<dbReference type="PANTHER" id="PTHR43280">
    <property type="entry name" value="ARAC-FAMILY TRANSCRIPTIONAL REGULATOR"/>
    <property type="match status" value="1"/>
</dbReference>
<dbReference type="GO" id="GO:0043565">
    <property type="term" value="F:sequence-specific DNA binding"/>
    <property type="evidence" value="ECO:0007669"/>
    <property type="project" value="InterPro"/>
</dbReference>
<evidence type="ECO:0000313" key="14">
    <source>
        <dbReference type="Proteomes" id="UP000076927"/>
    </source>
</evidence>
<dbReference type="InterPro" id="IPR035451">
    <property type="entry name" value="Ada-like_dom_sf"/>
</dbReference>
<accession>A0A172TL64</accession>
<dbReference type="Gene3D" id="1.10.10.60">
    <property type="entry name" value="Homeodomain-like"/>
    <property type="match status" value="2"/>
</dbReference>
<gene>
    <name evidence="13" type="ORF">SY83_17120</name>
</gene>
<feature type="domain" description="HTH araC/xylS-type" evidence="12">
    <location>
        <begin position="89"/>
        <end position="187"/>
    </location>
</feature>
<keyword evidence="6" id="KW-0862">Zinc</keyword>
<evidence type="ECO:0000256" key="2">
    <source>
        <dbReference type="ARBA" id="ARBA00022603"/>
    </source>
</evidence>
<dbReference type="Pfam" id="PF12833">
    <property type="entry name" value="HTH_18"/>
    <property type="match status" value="1"/>
</dbReference>
<dbReference type="OrthoDB" id="9802228at2"/>
<evidence type="ECO:0000259" key="12">
    <source>
        <dbReference type="PROSITE" id="PS01124"/>
    </source>
</evidence>
<keyword evidence="14" id="KW-1185">Reference proteome</keyword>
<dbReference type="PROSITE" id="PS01124">
    <property type="entry name" value="HTH_ARAC_FAMILY_2"/>
    <property type="match status" value="1"/>
</dbReference>
<keyword evidence="5" id="KW-0227">DNA damage</keyword>
<dbReference type="GO" id="GO:0008168">
    <property type="term" value="F:methyltransferase activity"/>
    <property type="evidence" value="ECO:0007669"/>
    <property type="project" value="UniProtKB-KW"/>
</dbReference>
<evidence type="ECO:0000256" key="1">
    <source>
        <dbReference type="ARBA" id="ARBA00001947"/>
    </source>
</evidence>
<evidence type="ECO:0000256" key="9">
    <source>
        <dbReference type="ARBA" id="ARBA00023159"/>
    </source>
</evidence>
<keyword evidence="10" id="KW-0804">Transcription</keyword>
<dbReference type="EMBL" id="CP011388">
    <property type="protein sequence ID" value="ANE47716.1"/>
    <property type="molecule type" value="Genomic_DNA"/>
</dbReference>
<organism evidence="13 14">
    <name type="scientific">Paenibacillus swuensis</name>
    <dbReference type="NCBI Taxonomy" id="1178515"/>
    <lineage>
        <taxon>Bacteria</taxon>
        <taxon>Bacillati</taxon>
        <taxon>Bacillota</taxon>
        <taxon>Bacilli</taxon>
        <taxon>Bacillales</taxon>
        <taxon>Paenibacillaceae</taxon>
        <taxon>Paenibacillus</taxon>
    </lineage>
</organism>
<evidence type="ECO:0000256" key="10">
    <source>
        <dbReference type="ARBA" id="ARBA00023163"/>
    </source>
</evidence>
<dbReference type="PATRIC" id="fig|1178515.4.peg.3444"/>
<keyword evidence="4" id="KW-0479">Metal-binding</keyword>
<reference evidence="13 14" key="1">
    <citation type="submission" date="2015-01" db="EMBL/GenBank/DDBJ databases">
        <title>Paenibacillus swuensis/DY6/whole genome sequencing.</title>
        <authorList>
            <person name="Kim M.K."/>
            <person name="Srinivasan S."/>
            <person name="Lee J.-J."/>
        </authorList>
    </citation>
    <scope>NUCLEOTIDE SEQUENCE [LARGE SCALE GENOMIC DNA]</scope>
    <source>
        <strain evidence="13 14">DY6</strain>
    </source>
</reference>